<evidence type="ECO:0000313" key="2">
    <source>
        <dbReference type="EMBL" id="OAI02911.1"/>
    </source>
</evidence>
<protein>
    <submittedName>
        <fullName evidence="2">Uncharacterized protein</fullName>
    </submittedName>
</protein>
<evidence type="ECO:0000313" key="3">
    <source>
        <dbReference type="Proteomes" id="UP000078090"/>
    </source>
</evidence>
<evidence type="ECO:0000256" key="1">
    <source>
        <dbReference type="SAM" id="SignalP"/>
    </source>
</evidence>
<dbReference type="EMBL" id="LUUG01000082">
    <property type="protein sequence ID" value="OAI02911.1"/>
    <property type="molecule type" value="Genomic_DNA"/>
</dbReference>
<feature type="chain" id="PRO_5008067870" evidence="1">
    <location>
        <begin position="32"/>
        <end position="138"/>
    </location>
</feature>
<comment type="caution">
    <text evidence="2">The sequence shown here is derived from an EMBL/GenBank/DDBJ whole genome shotgun (WGS) entry which is preliminary data.</text>
</comment>
<accession>A0A177MB87</accession>
<feature type="signal peptide" evidence="1">
    <location>
        <begin position="1"/>
        <end position="31"/>
    </location>
</feature>
<dbReference type="AlphaFoldDB" id="A0A177MB87"/>
<proteinExistence type="predicted"/>
<reference evidence="2 3" key="1">
    <citation type="submission" date="2016-03" db="EMBL/GenBank/DDBJ databases">
        <authorList>
            <person name="Ploux O."/>
        </authorList>
    </citation>
    <scope>NUCLEOTIDE SEQUENCE [LARGE SCALE GENOMIC DNA]</scope>
    <source>
        <strain evidence="2 3">R-45363</strain>
    </source>
</reference>
<sequence length="138" mass="15287">MKTSNVIYRLIRVSIAIGSIALLFNPLTVQASDHESECFNSVQGKIPWNDDKNMNWEPKNVKQLCAGTTKPAEPGACFLSVLDGRVNWGKGITWDWQNIINLCAGSNNAKNTVGCFEQAVGKGLDWRDAILFCQRADK</sequence>
<gene>
    <name evidence="2" type="ORF">A1332_03180</name>
</gene>
<dbReference type="OrthoDB" id="5565562at2"/>
<dbReference type="Proteomes" id="UP000078090">
    <property type="component" value="Unassembled WGS sequence"/>
</dbReference>
<name>A0A177MB87_METMH</name>
<organism evidence="2 3">
    <name type="scientific">Methylomonas methanica</name>
    <dbReference type="NCBI Taxonomy" id="421"/>
    <lineage>
        <taxon>Bacteria</taxon>
        <taxon>Pseudomonadati</taxon>
        <taxon>Pseudomonadota</taxon>
        <taxon>Gammaproteobacteria</taxon>
        <taxon>Methylococcales</taxon>
        <taxon>Methylococcaceae</taxon>
        <taxon>Methylomonas</taxon>
    </lineage>
</organism>
<keyword evidence="1" id="KW-0732">Signal</keyword>